<evidence type="ECO:0000256" key="1">
    <source>
        <dbReference type="SAM" id="MobiDB-lite"/>
    </source>
</evidence>
<feature type="region of interest" description="Disordered" evidence="1">
    <location>
        <begin position="1"/>
        <end position="41"/>
    </location>
</feature>
<dbReference type="PANTHER" id="PTHR35708:SF3">
    <property type="entry name" value="GB|AAD25831.1"/>
    <property type="match status" value="1"/>
</dbReference>
<dbReference type="PANTHER" id="PTHR35708">
    <property type="entry name" value="GB|AAD25831.1"/>
    <property type="match status" value="1"/>
</dbReference>
<gene>
    <name evidence="2" type="ORF">C2S53_003578</name>
</gene>
<feature type="compositionally biased region" description="Basic and acidic residues" evidence="1">
    <location>
        <begin position="1"/>
        <end position="17"/>
    </location>
</feature>
<dbReference type="EMBL" id="SDAM02001188">
    <property type="protein sequence ID" value="KAH6822751.1"/>
    <property type="molecule type" value="Genomic_DNA"/>
</dbReference>
<name>A0AAD4IWQ0_PERFH</name>
<reference evidence="2 3" key="1">
    <citation type="journal article" date="2021" name="Nat. Commun.">
        <title>Incipient diploidization of the medicinal plant Perilla within 10,000 years.</title>
        <authorList>
            <person name="Zhang Y."/>
            <person name="Shen Q."/>
            <person name="Leng L."/>
            <person name="Zhang D."/>
            <person name="Chen S."/>
            <person name="Shi Y."/>
            <person name="Ning Z."/>
            <person name="Chen S."/>
        </authorList>
    </citation>
    <scope>NUCLEOTIDE SEQUENCE [LARGE SCALE GENOMIC DNA]</scope>
    <source>
        <strain evidence="3">cv. PC099</strain>
    </source>
</reference>
<proteinExistence type="predicted"/>
<organism evidence="2 3">
    <name type="scientific">Perilla frutescens var. hirtella</name>
    <name type="common">Perilla citriodora</name>
    <name type="synonym">Perilla setoyensis</name>
    <dbReference type="NCBI Taxonomy" id="608512"/>
    <lineage>
        <taxon>Eukaryota</taxon>
        <taxon>Viridiplantae</taxon>
        <taxon>Streptophyta</taxon>
        <taxon>Embryophyta</taxon>
        <taxon>Tracheophyta</taxon>
        <taxon>Spermatophyta</taxon>
        <taxon>Magnoliopsida</taxon>
        <taxon>eudicotyledons</taxon>
        <taxon>Gunneridae</taxon>
        <taxon>Pentapetalae</taxon>
        <taxon>asterids</taxon>
        <taxon>lamiids</taxon>
        <taxon>Lamiales</taxon>
        <taxon>Lamiaceae</taxon>
        <taxon>Nepetoideae</taxon>
        <taxon>Elsholtzieae</taxon>
        <taxon>Perilla</taxon>
    </lineage>
</organism>
<sequence length="137" mass="15417">MTSHEHERVVQERDASTKKRVQSGDSNVLDHGPRDCPMRSSFEPDSIFLEKMTLEDVEEDYLIEIPLLDQGVSLKENGRHNLEEELLNLLPQSVLQQQDLDEFISDMSDIGGEDNLIEIDISIGSIRHSVTGGEIAT</sequence>
<comment type="caution">
    <text evidence="2">The sequence shown here is derived from an EMBL/GenBank/DDBJ whole genome shotgun (WGS) entry which is preliminary data.</text>
</comment>
<evidence type="ECO:0000313" key="3">
    <source>
        <dbReference type="Proteomes" id="UP001190926"/>
    </source>
</evidence>
<evidence type="ECO:0000313" key="2">
    <source>
        <dbReference type="EMBL" id="KAH6822751.1"/>
    </source>
</evidence>
<accession>A0AAD4IWQ0</accession>
<protein>
    <submittedName>
        <fullName evidence="2">Uncharacterized protein</fullName>
    </submittedName>
</protein>
<dbReference type="Proteomes" id="UP001190926">
    <property type="component" value="Unassembled WGS sequence"/>
</dbReference>
<keyword evidence="3" id="KW-1185">Reference proteome</keyword>
<dbReference type="AlphaFoldDB" id="A0AAD4IWQ0"/>